<dbReference type="EMBL" id="JGDM01000010">
    <property type="protein sequence ID" value="EXZ46341.1"/>
    <property type="molecule type" value="Genomic_DNA"/>
</dbReference>
<dbReference type="PATRIC" id="fig|1339280.3.peg.562"/>
<dbReference type="InterPro" id="IPR012341">
    <property type="entry name" value="6hp_glycosidase-like_sf"/>
</dbReference>
<sequence length="206" mass="23583">MAEWIDEAYQDVYNHRHLSHLYPVFPGSQLGKSEGDPRLIHAARIALNKRFAFDTGSAHGLIHVALQAVRLGDIDKVKTNLDRFSRRHYLYDGLVTSHDPEHQVYNLDAVLSIPRLLMEMLVYTEKGKIELLPAWPCDYADGSIKGIKIYGGHTLDITWKAGKLIEAVLYARQNERYEVVCGDVRRHVQLHKGKTYHFPASFFAEK</sequence>
<dbReference type="Pfam" id="PF22124">
    <property type="entry name" value="Glyco_hydro_95_cat"/>
    <property type="match status" value="1"/>
</dbReference>
<dbReference type="InterPro" id="IPR008928">
    <property type="entry name" value="6-hairpin_glycosidase_sf"/>
</dbReference>
<dbReference type="Proteomes" id="UP000022272">
    <property type="component" value="Unassembled WGS sequence"/>
</dbReference>
<dbReference type="Gene3D" id="1.50.10.10">
    <property type="match status" value="1"/>
</dbReference>
<accession>A0A016C0L4</accession>
<evidence type="ECO:0000259" key="2">
    <source>
        <dbReference type="Pfam" id="PF22124"/>
    </source>
</evidence>
<dbReference type="Pfam" id="PF21307">
    <property type="entry name" value="Glyco_hydro_95_C"/>
    <property type="match status" value="1"/>
</dbReference>
<feature type="domain" description="Alpha fucosidase A-like C-terminal" evidence="1">
    <location>
        <begin position="126"/>
        <end position="183"/>
    </location>
</feature>
<dbReference type="GO" id="GO:0005975">
    <property type="term" value="P:carbohydrate metabolic process"/>
    <property type="evidence" value="ECO:0007669"/>
    <property type="project" value="InterPro"/>
</dbReference>
<evidence type="ECO:0000313" key="4">
    <source>
        <dbReference type="Proteomes" id="UP000022272"/>
    </source>
</evidence>
<name>A0A016C0L4_BACFG</name>
<keyword evidence="3" id="KW-0326">Glycosidase</keyword>
<organism evidence="3 4">
    <name type="scientific">Bacteroides fragilis str. 2-F-2 #4</name>
    <dbReference type="NCBI Taxonomy" id="1339280"/>
    <lineage>
        <taxon>Bacteria</taxon>
        <taxon>Pseudomonadati</taxon>
        <taxon>Bacteroidota</taxon>
        <taxon>Bacteroidia</taxon>
        <taxon>Bacteroidales</taxon>
        <taxon>Bacteroidaceae</taxon>
        <taxon>Bacteroides</taxon>
    </lineage>
</organism>
<dbReference type="PANTHER" id="PTHR31084:SF0">
    <property type="entry name" value="ALPHA-L-FUCOSIDASE 2"/>
    <property type="match status" value="1"/>
</dbReference>
<comment type="caution">
    <text evidence="3">The sequence shown here is derived from an EMBL/GenBank/DDBJ whole genome shotgun (WGS) entry which is preliminary data.</text>
</comment>
<evidence type="ECO:0000259" key="1">
    <source>
        <dbReference type="Pfam" id="PF21307"/>
    </source>
</evidence>
<dbReference type="InterPro" id="IPR054363">
    <property type="entry name" value="GH95_cat"/>
</dbReference>
<dbReference type="AlphaFoldDB" id="A0A016C0L4"/>
<feature type="domain" description="Glycosyl hydrolase family 95 catalytic" evidence="2">
    <location>
        <begin position="2"/>
        <end position="121"/>
    </location>
</feature>
<dbReference type="PANTHER" id="PTHR31084">
    <property type="entry name" value="ALPHA-L-FUCOSIDASE 2"/>
    <property type="match status" value="1"/>
</dbReference>
<dbReference type="SUPFAM" id="SSF48208">
    <property type="entry name" value="Six-hairpin glycosidases"/>
    <property type="match status" value="1"/>
</dbReference>
<dbReference type="GO" id="GO:0004560">
    <property type="term" value="F:alpha-L-fucosidase activity"/>
    <property type="evidence" value="ECO:0007669"/>
    <property type="project" value="UniProtKB-EC"/>
</dbReference>
<keyword evidence="3" id="KW-0378">Hydrolase</keyword>
<gene>
    <name evidence="3" type="ORF">M076_0580</name>
</gene>
<protein>
    <submittedName>
        <fullName evidence="3">Alpha-L-fucosidase domain protein</fullName>
        <ecNumber evidence="3">3.2.1.51</ecNumber>
    </submittedName>
</protein>
<proteinExistence type="predicted"/>
<evidence type="ECO:0000313" key="3">
    <source>
        <dbReference type="EMBL" id="EXZ46341.1"/>
    </source>
</evidence>
<dbReference type="InterPro" id="IPR049053">
    <property type="entry name" value="AFCA-like_C"/>
</dbReference>
<dbReference type="EC" id="3.2.1.51" evidence="3"/>
<reference evidence="3 4" key="1">
    <citation type="submission" date="2014-02" db="EMBL/GenBank/DDBJ databases">
        <authorList>
            <person name="Sears C."/>
            <person name="Carroll K."/>
            <person name="Sack B.R."/>
            <person name="Qadri F."/>
            <person name="Myers L.L."/>
            <person name="Chung G.-T."/>
            <person name="Escheverria P."/>
            <person name="Fraser C.M."/>
            <person name="Sadzewicz L."/>
            <person name="Shefchek K.A."/>
            <person name="Tallon L."/>
            <person name="Das S.P."/>
            <person name="Daugherty S."/>
            <person name="Mongodin E.F."/>
        </authorList>
    </citation>
    <scope>NUCLEOTIDE SEQUENCE [LARGE SCALE GENOMIC DNA]</scope>
    <source>
        <strain evidence="3 4">2-F-2 #4</strain>
    </source>
</reference>